<dbReference type="GO" id="GO:0009535">
    <property type="term" value="C:chloroplast thylakoid membrane"/>
    <property type="evidence" value="ECO:0007669"/>
    <property type="project" value="InterPro"/>
</dbReference>
<dbReference type="Proteomes" id="UP000001514">
    <property type="component" value="Unassembled WGS sequence"/>
</dbReference>
<feature type="transmembrane region" description="Helical" evidence="1">
    <location>
        <begin position="189"/>
        <end position="210"/>
    </location>
</feature>
<dbReference type="Gramene" id="EFJ23658">
    <property type="protein sequence ID" value="EFJ23658"/>
    <property type="gene ID" value="SELMODRAFT_232511"/>
</dbReference>
<dbReference type="OMA" id="TWFIVLP"/>
<dbReference type="PANTHER" id="PTHR31032:SF1">
    <property type="entry name" value="PGR5-LIKE PROTEIN 1B, CHLOROPLASTIC"/>
    <property type="match status" value="1"/>
</dbReference>
<evidence type="ECO:0000256" key="1">
    <source>
        <dbReference type="SAM" id="Phobius"/>
    </source>
</evidence>
<evidence type="ECO:0000313" key="2">
    <source>
        <dbReference type="EMBL" id="EFJ23658.1"/>
    </source>
</evidence>
<dbReference type="eggNOG" id="ENOG502QRSK">
    <property type="taxonomic scope" value="Eukaryota"/>
</dbReference>
<dbReference type="EMBL" id="GL377592">
    <property type="protein sequence ID" value="EFJ23658.1"/>
    <property type="molecule type" value="Genomic_DNA"/>
</dbReference>
<evidence type="ECO:0000313" key="3">
    <source>
        <dbReference type="Proteomes" id="UP000001514"/>
    </source>
</evidence>
<reference evidence="2 3" key="1">
    <citation type="journal article" date="2011" name="Science">
        <title>The Selaginella genome identifies genetic changes associated with the evolution of vascular plants.</title>
        <authorList>
            <person name="Banks J.A."/>
            <person name="Nishiyama T."/>
            <person name="Hasebe M."/>
            <person name="Bowman J.L."/>
            <person name="Gribskov M."/>
            <person name="dePamphilis C."/>
            <person name="Albert V.A."/>
            <person name="Aono N."/>
            <person name="Aoyama T."/>
            <person name="Ambrose B.A."/>
            <person name="Ashton N.W."/>
            <person name="Axtell M.J."/>
            <person name="Barker E."/>
            <person name="Barker M.S."/>
            <person name="Bennetzen J.L."/>
            <person name="Bonawitz N.D."/>
            <person name="Chapple C."/>
            <person name="Cheng C."/>
            <person name="Correa L.G."/>
            <person name="Dacre M."/>
            <person name="DeBarry J."/>
            <person name="Dreyer I."/>
            <person name="Elias M."/>
            <person name="Engstrom E.M."/>
            <person name="Estelle M."/>
            <person name="Feng L."/>
            <person name="Finet C."/>
            <person name="Floyd S.K."/>
            <person name="Frommer W.B."/>
            <person name="Fujita T."/>
            <person name="Gramzow L."/>
            <person name="Gutensohn M."/>
            <person name="Harholt J."/>
            <person name="Hattori M."/>
            <person name="Heyl A."/>
            <person name="Hirai T."/>
            <person name="Hiwatashi Y."/>
            <person name="Ishikawa M."/>
            <person name="Iwata M."/>
            <person name="Karol K.G."/>
            <person name="Koehler B."/>
            <person name="Kolukisaoglu U."/>
            <person name="Kubo M."/>
            <person name="Kurata T."/>
            <person name="Lalonde S."/>
            <person name="Li K."/>
            <person name="Li Y."/>
            <person name="Litt A."/>
            <person name="Lyons E."/>
            <person name="Manning G."/>
            <person name="Maruyama T."/>
            <person name="Michael T.P."/>
            <person name="Mikami K."/>
            <person name="Miyazaki S."/>
            <person name="Morinaga S."/>
            <person name="Murata T."/>
            <person name="Mueller-Roeber B."/>
            <person name="Nelson D.R."/>
            <person name="Obara M."/>
            <person name="Oguri Y."/>
            <person name="Olmstead R.G."/>
            <person name="Onodera N."/>
            <person name="Petersen B.L."/>
            <person name="Pils B."/>
            <person name="Prigge M."/>
            <person name="Rensing S.A."/>
            <person name="Riano-Pachon D.M."/>
            <person name="Roberts A.W."/>
            <person name="Sato Y."/>
            <person name="Scheller H.V."/>
            <person name="Schulz B."/>
            <person name="Schulz C."/>
            <person name="Shakirov E.V."/>
            <person name="Shibagaki N."/>
            <person name="Shinohara N."/>
            <person name="Shippen D.E."/>
            <person name="Soerensen I."/>
            <person name="Sotooka R."/>
            <person name="Sugimoto N."/>
            <person name="Sugita M."/>
            <person name="Sumikawa N."/>
            <person name="Tanurdzic M."/>
            <person name="Theissen G."/>
            <person name="Ulvskov P."/>
            <person name="Wakazuki S."/>
            <person name="Weng J.K."/>
            <person name="Willats W.W."/>
            <person name="Wipf D."/>
            <person name="Wolf P.G."/>
            <person name="Yang L."/>
            <person name="Zimmer A.D."/>
            <person name="Zhu Q."/>
            <person name="Mitros T."/>
            <person name="Hellsten U."/>
            <person name="Loque D."/>
            <person name="Otillar R."/>
            <person name="Salamov A."/>
            <person name="Schmutz J."/>
            <person name="Shapiro H."/>
            <person name="Lindquist E."/>
            <person name="Lucas S."/>
            <person name="Rokhsar D."/>
            <person name="Grigoriev I.V."/>
        </authorList>
    </citation>
    <scope>NUCLEOTIDE SEQUENCE [LARGE SCALE GENOMIC DNA]</scope>
</reference>
<dbReference type="HOGENOM" id="CLU_056652_0_0_1"/>
<dbReference type="InParanoid" id="D8RWF0"/>
<dbReference type="GO" id="GO:0016730">
    <property type="term" value="F:oxidoreductase activity, acting on iron-sulfur proteins as donors"/>
    <property type="evidence" value="ECO:0000318"/>
    <property type="project" value="GO_Central"/>
</dbReference>
<keyword evidence="3" id="KW-1185">Reference proteome</keyword>
<organism evidence="3">
    <name type="scientific">Selaginella moellendorffii</name>
    <name type="common">Spikemoss</name>
    <dbReference type="NCBI Taxonomy" id="88036"/>
    <lineage>
        <taxon>Eukaryota</taxon>
        <taxon>Viridiplantae</taxon>
        <taxon>Streptophyta</taxon>
        <taxon>Embryophyta</taxon>
        <taxon>Tracheophyta</taxon>
        <taxon>Lycopodiopsida</taxon>
        <taxon>Selaginellales</taxon>
        <taxon>Selaginellaceae</taxon>
        <taxon>Selaginella</taxon>
    </lineage>
</organism>
<keyword evidence="1" id="KW-0472">Membrane</keyword>
<feature type="transmembrane region" description="Helical" evidence="1">
    <location>
        <begin position="230"/>
        <end position="253"/>
    </location>
</feature>
<dbReference type="OrthoDB" id="38589at2759"/>
<protein>
    <recommendedName>
        <fullName evidence="4">PGR5-like protein 1A, chloroplastic</fullName>
    </recommendedName>
</protein>
<keyword evidence="1" id="KW-0812">Transmembrane</keyword>
<dbReference type="AlphaFoldDB" id="D8RWF0"/>
<dbReference type="KEGG" id="smo:SELMODRAFT_232511"/>
<gene>
    <name evidence="2" type="ORF">SELMODRAFT_232511</name>
</gene>
<evidence type="ECO:0008006" key="4">
    <source>
        <dbReference type="Google" id="ProtNLM"/>
    </source>
</evidence>
<name>D8RWF0_SELML</name>
<sequence length="323" mass="36243">MALCLKIGASSSTLQRAALLHRSTQASSFVAHSHLRNGQSRSRNARIVMNASENQTAVDQEELSDNKILPYCSIDKKKDKKSVGELEQEFLQALQSFYYDKEPMMTNEEFDNLKEELLWEGSNVVILSPDEQRFMEASLAYAAGKRLMSDEEYDRLKLKLKKSNSKVAIEGPRCSLRSKKVYSDCTVDYLKMTLLNLPAVLISLLVVFFLDDLTGFEITYLLELPEPYGFIFTWSVVLPATFFAARFITNLVFKDALILKGPCANCGSETNSYFGTILGVASGGSTNDVKCEQCKALLKFDSETRLITLEKIPGNKDNRKMAI</sequence>
<proteinExistence type="predicted"/>
<accession>D8RWF0</accession>
<keyword evidence="1" id="KW-1133">Transmembrane helix</keyword>
<dbReference type="PANTHER" id="PTHR31032">
    <property type="entry name" value="PGR5-LIKE PROTEIN 1B, CHLOROPLASTIC"/>
    <property type="match status" value="1"/>
</dbReference>
<dbReference type="GO" id="GO:0009773">
    <property type="term" value="P:photosynthetic electron transport in photosystem I"/>
    <property type="evidence" value="ECO:0000318"/>
    <property type="project" value="GO_Central"/>
</dbReference>
<dbReference type="FunCoup" id="D8RWF0">
    <property type="interactions" value="1907"/>
</dbReference>
<dbReference type="InterPro" id="IPR039987">
    <property type="entry name" value="PGRL1"/>
</dbReference>
<dbReference type="STRING" id="88036.D8RWF0"/>